<feature type="domain" description="CRISPR-associated protein CXXC-CXXC" evidence="1">
    <location>
        <begin position="224"/>
        <end position="288"/>
    </location>
</feature>
<dbReference type="NCBIfam" id="TIGR01908">
    <property type="entry name" value="cas_CXXC_CXXC"/>
    <property type="match status" value="1"/>
</dbReference>
<dbReference type="Pfam" id="PF09706">
    <property type="entry name" value="Cas_CXXC_CXXC"/>
    <property type="match status" value="1"/>
</dbReference>
<name>A0A2W7MH91_9BACI</name>
<organism evidence="2 3">
    <name type="scientific">Psychrobacillus insolitus</name>
    <dbReference type="NCBI Taxonomy" id="1461"/>
    <lineage>
        <taxon>Bacteria</taxon>
        <taxon>Bacillati</taxon>
        <taxon>Bacillota</taxon>
        <taxon>Bacilli</taxon>
        <taxon>Bacillales</taxon>
        <taxon>Bacillaceae</taxon>
        <taxon>Psychrobacillus</taxon>
    </lineage>
</organism>
<dbReference type="InterPro" id="IPR019121">
    <property type="entry name" value="CRISPR-assoc_CXXC-CXXC_dom"/>
</dbReference>
<proteinExistence type="predicted"/>
<dbReference type="RefSeq" id="WP_245909250.1">
    <property type="nucleotide sequence ID" value="NZ_QKZI01000002.1"/>
</dbReference>
<dbReference type="InterPro" id="IPR010180">
    <property type="entry name" value="CRISPR-assoc_prot_CXXC-CXXC"/>
</dbReference>
<evidence type="ECO:0000259" key="1">
    <source>
        <dbReference type="Pfam" id="PF09706"/>
    </source>
</evidence>
<accession>A0A2W7MH91</accession>
<dbReference type="AlphaFoldDB" id="A0A2W7MH91"/>
<dbReference type="Proteomes" id="UP000248646">
    <property type="component" value="Unassembled WGS sequence"/>
</dbReference>
<comment type="caution">
    <text evidence="2">The sequence shown here is derived from an EMBL/GenBank/DDBJ whole genome shotgun (WGS) entry which is preliminary data.</text>
</comment>
<keyword evidence="3" id="KW-1185">Reference proteome</keyword>
<dbReference type="EMBL" id="QKZI01000002">
    <property type="protein sequence ID" value="PZX05806.1"/>
    <property type="molecule type" value="Genomic_DNA"/>
</dbReference>
<protein>
    <submittedName>
        <fullName evidence="2">CRISPR-associated protein Cst1</fullName>
    </submittedName>
</protein>
<reference evidence="2 3" key="1">
    <citation type="submission" date="2018-06" db="EMBL/GenBank/DDBJ databases">
        <title>Genomic Encyclopedia of Type Strains, Phase IV (KMG-IV): sequencing the most valuable type-strain genomes for metagenomic binning, comparative biology and taxonomic classification.</title>
        <authorList>
            <person name="Goeker M."/>
        </authorList>
    </citation>
    <scope>NUCLEOTIDE SEQUENCE [LARGE SCALE GENOMIC DNA]</scope>
    <source>
        <strain evidence="2 3">DSM 5</strain>
    </source>
</reference>
<gene>
    <name evidence="2" type="ORF">C7437_102272</name>
</gene>
<evidence type="ECO:0000313" key="2">
    <source>
        <dbReference type="EMBL" id="PZX05806.1"/>
    </source>
</evidence>
<sequence length="559" mass="64833">MTIKVTLNDFLYNAGVLGLLRIFQHAKIPCEVEGQSLLFEESNLEDIGEHYFNFLIDRYGCETSYEKMISSEEFIKSCLAEQIEEKHLEDFNTLIENVKKWLTSNSYKNTYGFLTEVYFPFVEIAQSLKKITKKKSESIGDIKPLVQEEAGKLLDCISHLKHSQAKHYLVARSLSYQIIQGFWTNVSFLNSTASKKDLYGEYANYFTNAALTYIETKKDERKYEKNKLHCALCENTMGKLSETFDLTWLQKMGVDSARKSSHYWNHQKDLFICPICNLIYSCVPLGFTIAKGKGIFLNNNQSVKQLISANSISLRNGEKEITPDELEEMAYYRILDVMIQNAVGKKELEIDNIQIVKFDKYNESRPYTFNILSRERAKTMIDSKSSLNYLVGKFAKENKEYVGLYQEVIKRLYNGQSFYDLLYRLMKLFIEGEFKNGIAIKHILRISNNQFKGGIHFMTFEELEKVRNIGFYLKKQYYGQENKLGGISYRLLNALKVKNPNKFMETLIQAYSYKKVAIPIVFVQALSDQEKFQTIGYAFLLGLQGYDGQEKKEVKMVHA</sequence>
<evidence type="ECO:0000313" key="3">
    <source>
        <dbReference type="Proteomes" id="UP000248646"/>
    </source>
</evidence>